<name>A0AAW0DUC4_9AGAR</name>
<proteinExistence type="predicted"/>
<feature type="signal peptide" evidence="2">
    <location>
        <begin position="1"/>
        <end position="20"/>
    </location>
</feature>
<protein>
    <recommendedName>
        <fullName evidence="5">Cupredoxin</fullName>
    </recommendedName>
</protein>
<feature type="chain" id="PRO_5043418288" description="Cupredoxin" evidence="2">
    <location>
        <begin position="21"/>
        <end position="191"/>
    </location>
</feature>
<evidence type="ECO:0000313" key="3">
    <source>
        <dbReference type="EMBL" id="KAK7054645.1"/>
    </source>
</evidence>
<dbReference type="InterPro" id="IPR008972">
    <property type="entry name" value="Cupredoxin"/>
</dbReference>
<keyword evidence="4" id="KW-1185">Reference proteome</keyword>
<feature type="region of interest" description="Disordered" evidence="1">
    <location>
        <begin position="142"/>
        <end position="166"/>
    </location>
</feature>
<organism evidence="3 4">
    <name type="scientific">Paramarasmius palmivorus</name>
    <dbReference type="NCBI Taxonomy" id="297713"/>
    <lineage>
        <taxon>Eukaryota</taxon>
        <taxon>Fungi</taxon>
        <taxon>Dikarya</taxon>
        <taxon>Basidiomycota</taxon>
        <taxon>Agaricomycotina</taxon>
        <taxon>Agaricomycetes</taxon>
        <taxon>Agaricomycetidae</taxon>
        <taxon>Agaricales</taxon>
        <taxon>Marasmiineae</taxon>
        <taxon>Marasmiaceae</taxon>
        <taxon>Paramarasmius</taxon>
    </lineage>
</organism>
<sequence>MRFSAATATVALAYTAGVLAETHNITVGQGGLTFAPSNITAAEGDIVSFQFAGGNHSVTQSTFPDPCTKKADALDSGFRLVNDNAAPETLSYEFTVNGTDALWFFCAQTTPGDHCKAGMVFSVNAPADKTFEAFQSKAKEVGSTGSANNTSASGSPTASGPAASQTGGAMSMSASAVSLLSVAGLALGLAI</sequence>
<evidence type="ECO:0008006" key="5">
    <source>
        <dbReference type="Google" id="ProtNLM"/>
    </source>
</evidence>
<dbReference type="AlphaFoldDB" id="A0AAW0DUC4"/>
<keyword evidence="2" id="KW-0732">Signal</keyword>
<dbReference type="InterPro" id="IPR052953">
    <property type="entry name" value="Ser-rich/MCO-related"/>
</dbReference>
<evidence type="ECO:0000256" key="2">
    <source>
        <dbReference type="SAM" id="SignalP"/>
    </source>
</evidence>
<dbReference type="EMBL" id="JAYKXP010000008">
    <property type="protein sequence ID" value="KAK7054645.1"/>
    <property type="molecule type" value="Genomic_DNA"/>
</dbReference>
<dbReference type="Proteomes" id="UP001383192">
    <property type="component" value="Unassembled WGS sequence"/>
</dbReference>
<dbReference type="Gene3D" id="2.60.40.420">
    <property type="entry name" value="Cupredoxins - blue copper proteins"/>
    <property type="match status" value="1"/>
</dbReference>
<accession>A0AAW0DUC4</accession>
<evidence type="ECO:0000256" key="1">
    <source>
        <dbReference type="SAM" id="MobiDB-lite"/>
    </source>
</evidence>
<reference evidence="3 4" key="1">
    <citation type="submission" date="2024-01" db="EMBL/GenBank/DDBJ databases">
        <title>A draft genome for a cacao thread blight-causing isolate of Paramarasmius palmivorus.</title>
        <authorList>
            <person name="Baruah I.K."/>
            <person name="Bukari Y."/>
            <person name="Amoako-Attah I."/>
            <person name="Meinhardt L.W."/>
            <person name="Bailey B.A."/>
            <person name="Cohen S.P."/>
        </authorList>
    </citation>
    <scope>NUCLEOTIDE SEQUENCE [LARGE SCALE GENOMIC DNA]</scope>
    <source>
        <strain evidence="3 4">GH-12</strain>
    </source>
</reference>
<gene>
    <name evidence="3" type="ORF">VNI00_003108</name>
</gene>
<dbReference type="PANTHER" id="PTHR34883:SF15">
    <property type="entry name" value="EXTRACELLULAR SERINE-RICH PROTEIN"/>
    <property type="match status" value="1"/>
</dbReference>
<dbReference type="PANTHER" id="PTHR34883">
    <property type="entry name" value="SERINE-RICH PROTEIN, PUTATIVE-RELATED-RELATED"/>
    <property type="match status" value="1"/>
</dbReference>
<dbReference type="SUPFAM" id="SSF49503">
    <property type="entry name" value="Cupredoxins"/>
    <property type="match status" value="1"/>
</dbReference>
<dbReference type="CDD" id="cd00920">
    <property type="entry name" value="Cupredoxin"/>
    <property type="match status" value="1"/>
</dbReference>
<comment type="caution">
    <text evidence="3">The sequence shown here is derived from an EMBL/GenBank/DDBJ whole genome shotgun (WGS) entry which is preliminary data.</text>
</comment>
<evidence type="ECO:0000313" key="4">
    <source>
        <dbReference type="Proteomes" id="UP001383192"/>
    </source>
</evidence>